<feature type="compositionally biased region" description="Basic and acidic residues" evidence="1">
    <location>
        <begin position="1"/>
        <end position="11"/>
    </location>
</feature>
<dbReference type="RefSeq" id="XP_011390028.1">
    <property type="nucleotide sequence ID" value="XM_011391726.1"/>
</dbReference>
<dbReference type="EMBL" id="CM003148">
    <property type="protein sequence ID" value="KIS68516.1"/>
    <property type="molecule type" value="Genomic_DNA"/>
</dbReference>
<dbReference type="InParanoid" id="A0A0D1DY43"/>
<dbReference type="KEGG" id="uma:UMAG_03604"/>
<dbReference type="Proteomes" id="UP000000561">
    <property type="component" value="Chromosome 9"/>
</dbReference>
<protein>
    <submittedName>
        <fullName evidence="2">Uncharacterized protein</fullName>
    </submittedName>
</protein>
<evidence type="ECO:0000313" key="2">
    <source>
        <dbReference type="EMBL" id="KIS68516.1"/>
    </source>
</evidence>
<dbReference type="GeneID" id="23564015"/>
<evidence type="ECO:0000256" key="1">
    <source>
        <dbReference type="SAM" id="MobiDB-lite"/>
    </source>
</evidence>
<proteinExistence type="predicted"/>
<feature type="compositionally biased region" description="Acidic residues" evidence="1">
    <location>
        <begin position="12"/>
        <end position="29"/>
    </location>
</feature>
<dbReference type="AlphaFoldDB" id="A0A0D1DY43"/>
<feature type="region of interest" description="Disordered" evidence="1">
    <location>
        <begin position="1"/>
        <end position="31"/>
    </location>
</feature>
<organism evidence="2 3">
    <name type="scientific">Mycosarcoma maydis</name>
    <name type="common">Corn smut fungus</name>
    <name type="synonym">Ustilago maydis</name>
    <dbReference type="NCBI Taxonomy" id="5270"/>
    <lineage>
        <taxon>Eukaryota</taxon>
        <taxon>Fungi</taxon>
        <taxon>Dikarya</taxon>
        <taxon>Basidiomycota</taxon>
        <taxon>Ustilaginomycotina</taxon>
        <taxon>Ustilaginomycetes</taxon>
        <taxon>Ustilaginales</taxon>
        <taxon>Ustilaginaceae</taxon>
        <taxon>Mycosarcoma</taxon>
    </lineage>
</organism>
<sequence>MGGSRMEKESNVDEEEVERMEGDEAEESESLTPLFLETTHILVTVNEGRIWNEDNHESRITKCGCIACTPLPLGAADWHLNTPQNLCIPAKLSRAVPQDSCASCQSIQVSVANQASKQDDERCAASCYDRRFGPARPHRQKKNMLTRAKNRPVASLDQASIGGDRPFRWNGVSIDLHVCIARCHPFSIPIDRTETLCERLFLPHVHGYWPVLVRQLLDATRQYALSREMLRALMRRHSGGTIFTSRSKKLRDGFDCMLGGA</sequence>
<name>A0A0D1DY43_MYCMD</name>
<accession>A0A0D1DY43</accession>
<dbReference type="VEuPathDB" id="FungiDB:UMAG_03604"/>
<evidence type="ECO:0000313" key="3">
    <source>
        <dbReference type="Proteomes" id="UP000000561"/>
    </source>
</evidence>
<reference evidence="2 3" key="1">
    <citation type="journal article" date="2006" name="Nature">
        <title>Insights from the genome of the biotrophic fungal plant pathogen Ustilago maydis.</title>
        <authorList>
            <person name="Kamper J."/>
            <person name="Kahmann R."/>
            <person name="Bolker M."/>
            <person name="Ma L.J."/>
            <person name="Brefort T."/>
            <person name="Saville B.J."/>
            <person name="Banuett F."/>
            <person name="Kronstad J.W."/>
            <person name="Gold S.E."/>
            <person name="Muller O."/>
            <person name="Perlin M.H."/>
            <person name="Wosten H.A."/>
            <person name="de Vries R."/>
            <person name="Ruiz-Herrera J."/>
            <person name="Reynaga-Pena C.G."/>
            <person name="Snetselaar K."/>
            <person name="McCann M."/>
            <person name="Perez-Martin J."/>
            <person name="Feldbrugge M."/>
            <person name="Basse C.W."/>
            <person name="Steinberg G."/>
            <person name="Ibeas J.I."/>
            <person name="Holloman W."/>
            <person name="Guzman P."/>
            <person name="Farman M."/>
            <person name="Stajich J.E."/>
            <person name="Sentandreu R."/>
            <person name="Gonzalez-Prieto J.M."/>
            <person name="Kennell J.C."/>
            <person name="Molina L."/>
            <person name="Schirawski J."/>
            <person name="Mendoza-Mendoza A."/>
            <person name="Greilinger D."/>
            <person name="Munch K."/>
            <person name="Rossel N."/>
            <person name="Scherer M."/>
            <person name="Vranes M."/>
            <person name="Ladendorf O."/>
            <person name="Vincon V."/>
            <person name="Fuchs U."/>
            <person name="Sandrock B."/>
            <person name="Meng S."/>
            <person name="Ho E.C."/>
            <person name="Cahill M.J."/>
            <person name="Boyce K.J."/>
            <person name="Klose J."/>
            <person name="Klosterman S.J."/>
            <person name="Deelstra H.J."/>
            <person name="Ortiz-Castellanos L."/>
            <person name="Li W."/>
            <person name="Sanchez-Alonso P."/>
            <person name="Schreier P.H."/>
            <person name="Hauser-Hahn I."/>
            <person name="Vaupel M."/>
            <person name="Koopmann E."/>
            <person name="Friedrich G."/>
            <person name="Voss H."/>
            <person name="Schluter T."/>
            <person name="Margolis J."/>
            <person name="Platt D."/>
            <person name="Swimmer C."/>
            <person name="Gnirke A."/>
            <person name="Chen F."/>
            <person name="Vysotskaia V."/>
            <person name="Mannhaupt G."/>
            <person name="Guldener U."/>
            <person name="Munsterkotter M."/>
            <person name="Haase D."/>
            <person name="Oesterheld M."/>
            <person name="Mewes H.W."/>
            <person name="Mauceli E.W."/>
            <person name="DeCaprio D."/>
            <person name="Wade C.M."/>
            <person name="Butler J."/>
            <person name="Young S."/>
            <person name="Jaffe D.B."/>
            <person name="Calvo S."/>
            <person name="Nusbaum C."/>
            <person name="Galagan J."/>
            <person name="Birren B.W."/>
        </authorList>
    </citation>
    <scope>NUCLEOTIDE SEQUENCE [LARGE SCALE GENOMIC DNA]</scope>
    <source>
        <strain evidence="3">DSM 14603 / FGSC 9021 / UM521</strain>
    </source>
</reference>
<gene>
    <name evidence="2" type="ORF">UMAG_03604</name>
</gene>
<keyword evidence="3" id="KW-1185">Reference proteome</keyword>